<keyword evidence="2 6" id="KW-0808">Transferase</keyword>
<accession>A0A3P2A589</accession>
<name>A0A3P2A589_9NEIS</name>
<sequence>MALVATPLINTPLGRAWRFLATAFGFVLFGVCGVLFKILLLPYYFRPSDNDLTRQRRARRLVTGSWRLFARYSTATGTVEVHFHGFERLGRQGQLILANHPSLLDVVFILSRVPEANCMVKASLLHNPAMNSQIRACGYVPNSEDEALLVKVHEILQHQCLLVFPEGTRTGWDGTVSFHRGAVSMGLRSARVITPVFVYMNPPNYKKHQPWYRIPRQRPVYHFSVGDDIDPQTLLAEKPLPIAARRLNEQLQQLFNQHSRTPPV</sequence>
<feature type="transmembrane region" description="Helical" evidence="4">
    <location>
        <begin position="20"/>
        <end position="45"/>
    </location>
</feature>
<keyword evidence="4" id="KW-0472">Membrane</keyword>
<dbReference type="AlphaFoldDB" id="A0A3P2A589"/>
<dbReference type="SUPFAM" id="SSF69593">
    <property type="entry name" value="Glycerol-3-phosphate (1)-acyltransferase"/>
    <property type="match status" value="1"/>
</dbReference>
<keyword evidence="4" id="KW-0812">Transmembrane</keyword>
<dbReference type="CDD" id="cd07989">
    <property type="entry name" value="LPLAT_AGPAT-like"/>
    <property type="match status" value="1"/>
</dbReference>
<evidence type="ECO:0000259" key="5">
    <source>
        <dbReference type="SMART" id="SM00563"/>
    </source>
</evidence>
<dbReference type="PANTHER" id="PTHR10434">
    <property type="entry name" value="1-ACYL-SN-GLYCEROL-3-PHOSPHATE ACYLTRANSFERASE"/>
    <property type="match status" value="1"/>
</dbReference>
<comment type="pathway">
    <text evidence="1">Lipid metabolism.</text>
</comment>
<dbReference type="PANTHER" id="PTHR10434:SF66">
    <property type="entry name" value="PHOSPHOLIPID_GLYCEROL ACYLTRANSFERASE DOMAIN-CONTAINING PROTEIN"/>
    <property type="match status" value="1"/>
</dbReference>
<evidence type="ECO:0000256" key="1">
    <source>
        <dbReference type="ARBA" id="ARBA00005189"/>
    </source>
</evidence>
<reference evidence="6 7" key="1">
    <citation type="submission" date="2018-11" db="EMBL/GenBank/DDBJ databases">
        <title>Genomes From Bacteria Associated with the Canine Oral Cavity: a Test Case for Automated Genome-Based Taxonomic Assignment.</title>
        <authorList>
            <person name="Coil D.A."/>
            <person name="Jospin G."/>
            <person name="Darling A.E."/>
            <person name="Wallis C."/>
            <person name="Davis I.J."/>
            <person name="Harris S."/>
            <person name="Eisen J.A."/>
            <person name="Holcombe L.J."/>
            <person name="O'Flynn C."/>
        </authorList>
    </citation>
    <scope>NUCLEOTIDE SEQUENCE [LARGE SCALE GENOMIC DNA]</scope>
    <source>
        <strain evidence="6 7">COT-280</strain>
    </source>
</reference>
<dbReference type="Proteomes" id="UP000269923">
    <property type="component" value="Unassembled WGS sequence"/>
</dbReference>
<dbReference type="EMBL" id="RQYC01000008">
    <property type="protein sequence ID" value="RRD90046.1"/>
    <property type="molecule type" value="Genomic_DNA"/>
</dbReference>
<keyword evidence="7" id="KW-1185">Reference proteome</keyword>
<evidence type="ECO:0000256" key="4">
    <source>
        <dbReference type="SAM" id="Phobius"/>
    </source>
</evidence>
<dbReference type="Pfam" id="PF01553">
    <property type="entry name" value="Acyltransferase"/>
    <property type="match status" value="1"/>
</dbReference>
<dbReference type="SMART" id="SM00563">
    <property type="entry name" value="PlsC"/>
    <property type="match status" value="1"/>
</dbReference>
<evidence type="ECO:0000256" key="3">
    <source>
        <dbReference type="ARBA" id="ARBA00023315"/>
    </source>
</evidence>
<protein>
    <submittedName>
        <fullName evidence="6">1-acyl-sn-glycerol-3-phosphate acyltransferase</fullName>
    </submittedName>
</protein>
<keyword evidence="4" id="KW-1133">Transmembrane helix</keyword>
<comment type="caution">
    <text evidence="6">The sequence shown here is derived from an EMBL/GenBank/DDBJ whole genome shotgun (WGS) entry which is preliminary data.</text>
</comment>
<organism evidence="6 7">
    <name type="scientific">Conchiformibius steedae</name>
    <dbReference type="NCBI Taxonomy" id="153493"/>
    <lineage>
        <taxon>Bacteria</taxon>
        <taxon>Pseudomonadati</taxon>
        <taxon>Pseudomonadota</taxon>
        <taxon>Betaproteobacteria</taxon>
        <taxon>Neisseriales</taxon>
        <taxon>Neisseriaceae</taxon>
        <taxon>Conchiformibius</taxon>
    </lineage>
</organism>
<gene>
    <name evidence="6" type="ORF">EII21_06370</name>
</gene>
<dbReference type="GO" id="GO:0006654">
    <property type="term" value="P:phosphatidic acid biosynthetic process"/>
    <property type="evidence" value="ECO:0007669"/>
    <property type="project" value="TreeGrafter"/>
</dbReference>
<dbReference type="STRING" id="1121352.GCA_000620925_00013"/>
<evidence type="ECO:0000313" key="7">
    <source>
        <dbReference type="Proteomes" id="UP000269923"/>
    </source>
</evidence>
<dbReference type="InterPro" id="IPR002123">
    <property type="entry name" value="Plipid/glycerol_acylTrfase"/>
</dbReference>
<dbReference type="RefSeq" id="WP_124794877.1">
    <property type="nucleotide sequence ID" value="NZ_RQYC01000008.1"/>
</dbReference>
<dbReference type="OrthoDB" id="9812274at2"/>
<evidence type="ECO:0000313" key="6">
    <source>
        <dbReference type="EMBL" id="RRD90046.1"/>
    </source>
</evidence>
<proteinExistence type="predicted"/>
<keyword evidence="3 6" id="KW-0012">Acyltransferase</keyword>
<feature type="domain" description="Phospholipid/glycerol acyltransferase" evidence="5">
    <location>
        <begin position="94"/>
        <end position="201"/>
    </location>
</feature>
<dbReference type="GO" id="GO:0003841">
    <property type="term" value="F:1-acylglycerol-3-phosphate O-acyltransferase activity"/>
    <property type="evidence" value="ECO:0007669"/>
    <property type="project" value="TreeGrafter"/>
</dbReference>
<evidence type="ECO:0000256" key="2">
    <source>
        <dbReference type="ARBA" id="ARBA00022679"/>
    </source>
</evidence>